<evidence type="ECO:0000313" key="3">
    <source>
        <dbReference type="EMBL" id="PTB40672.1"/>
    </source>
</evidence>
<evidence type="ECO:0000256" key="1">
    <source>
        <dbReference type="SAM" id="Phobius"/>
    </source>
</evidence>
<dbReference type="PANTHER" id="PTHR34502:SF5">
    <property type="entry name" value="DUF6594 DOMAIN-CONTAINING PROTEIN"/>
    <property type="match status" value="1"/>
</dbReference>
<feature type="transmembrane region" description="Helical" evidence="1">
    <location>
        <begin position="302"/>
        <end position="321"/>
    </location>
</feature>
<protein>
    <recommendedName>
        <fullName evidence="2">DUF6594 domain-containing protein</fullName>
    </recommendedName>
</protein>
<feature type="transmembrane region" description="Helical" evidence="1">
    <location>
        <begin position="250"/>
        <end position="271"/>
    </location>
</feature>
<dbReference type="PANTHER" id="PTHR34502">
    <property type="entry name" value="DUF6594 DOMAIN-CONTAINING PROTEIN-RELATED"/>
    <property type="match status" value="1"/>
</dbReference>
<keyword evidence="1" id="KW-0472">Membrane</keyword>
<reference evidence="3 4" key="1">
    <citation type="submission" date="2016-07" db="EMBL/GenBank/DDBJ databases">
        <title>Multiple horizontal gene transfer events from other fungi enriched the ability of initially mycotrophic Trichoderma (Ascomycota) to feed on dead plant biomass.</title>
        <authorList>
            <consortium name="DOE Joint Genome Institute"/>
            <person name="Aerts A."/>
            <person name="Atanasova L."/>
            <person name="Chenthamara K."/>
            <person name="Zhang J."/>
            <person name="Grujic M."/>
            <person name="Henrissat B."/>
            <person name="Kuo A."/>
            <person name="Salamov A."/>
            <person name="Lipzen A."/>
            <person name="Labutti K."/>
            <person name="Barry K."/>
            <person name="Miao Y."/>
            <person name="Rahimi M.J."/>
            <person name="Shen Q."/>
            <person name="Grigoriev I.V."/>
            <person name="Kubicek C.P."/>
            <person name="Druzhinina I.S."/>
        </authorList>
    </citation>
    <scope>NUCLEOTIDE SEQUENCE [LARGE SCALE GENOMIC DNA]</scope>
    <source>
        <strain evidence="3 4">CBS 433.97</strain>
    </source>
</reference>
<sequence>MNEESLPLNPITKTENIAPPISTTSLQSYNYLETSSGLDNDLEVLSSKSDKRINWRERIEKENEGVVYVNDFPQGYPRYSALLNSDKSFQVWRRFSTLRTRLLLLKQDELSRLEEQLENIDAEDEELFPIFLGNNREDTNQDRKEILKKIDIALNDYDSFLKRQYRTFNLEPSRDRAISSLRNWHDNNKSLASEEIKYLNRRDLFTLLGNGSWSDRLIDLINGYFNTTKKPRRERSANIMEERMRQMIRVLQAALMAVLLFTPVIICNFVSNLTYIMIIIVGTTAIFIAILSLIARTRMKSFDLVIAGTTYATVLVVFISGTNGINN</sequence>
<dbReference type="InterPro" id="IPR046529">
    <property type="entry name" value="DUF6594"/>
</dbReference>
<feature type="domain" description="DUF6594" evidence="2">
    <location>
        <begin position="76"/>
        <end position="316"/>
    </location>
</feature>
<feature type="transmembrane region" description="Helical" evidence="1">
    <location>
        <begin position="277"/>
        <end position="295"/>
    </location>
</feature>
<dbReference type="OrthoDB" id="5341582at2759"/>
<dbReference type="Proteomes" id="UP000240493">
    <property type="component" value="Unassembled WGS sequence"/>
</dbReference>
<keyword evidence="4" id="KW-1185">Reference proteome</keyword>
<keyword evidence="1" id="KW-0812">Transmembrane</keyword>
<proteinExistence type="predicted"/>
<keyword evidence="1" id="KW-1133">Transmembrane helix</keyword>
<dbReference type="STRING" id="1042311.A0A2T3Z7B3"/>
<dbReference type="Pfam" id="PF20237">
    <property type="entry name" value="DUF6594"/>
    <property type="match status" value="1"/>
</dbReference>
<evidence type="ECO:0000313" key="4">
    <source>
        <dbReference type="Proteomes" id="UP000240493"/>
    </source>
</evidence>
<name>A0A2T3Z7B3_TRIA4</name>
<dbReference type="EMBL" id="KZ679262">
    <property type="protein sequence ID" value="PTB40672.1"/>
    <property type="molecule type" value="Genomic_DNA"/>
</dbReference>
<accession>A0A2T3Z7B3</accession>
<organism evidence="3 4">
    <name type="scientific">Trichoderma asperellum (strain ATCC 204424 / CBS 433.97 / NBRC 101777)</name>
    <dbReference type="NCBI Taxonomy" id="1042311"/>
    <lineage>
        <taxon>Eukaryota</taxon>
        <taxon>Fungi</taxon>
        <taxon>Dikarya</taxon>
        <taxon>Ascomycota</taxon>
        <taxon>Pezizomycotina</taxon>
        <taxon>Sordariomycetes</taxon>
        <taxon>Hypocreomycetidae</taxon>
        <taxon>Hypocreales</taxon>
        <taxon>Hypocreaceae</taxon>
        <taxon>Trichoderma</taxon>
    </lineage>
</organism>
<evidence type="ECO:0000259" key="2">
    <source>
        <dbReference type="Pfam" id="PF20237"/>
    </source>
</evidence>
<gene>
    <name evidence="3" type="ORF">M441DRAFT_58165</name>
</gene>
<dbReference type="AlphaFoldDB" id="A0A2T3Z7B3"/>